<keyword evidence="1 2" id="KW-0193">Cuticle</keyword>
<feature type="region of interest" description="Disordered" evidence="3">
    <location>
        <begin position="110"/>
        <end position="182"/>
    </location>
</feature>
<evidence type="ECO:0000313" key="5">
    <source>
        <dbReference type="Proteomes" id="UP001152888"/>
    </source>
</evidence>
<dbReference type="PANTHER" id="PTHR10380">
    <property type="entry name" value="CUTICLE PROTEIN"/>
    <property type="match status" value="1"/>
</dbReference>
<reference evidence="4" key="1">
    <citation type="submission" date="2022-03" db="EMBL/GenBank/DDBJ databases">
        <authorList>
            <person name="Sayadi A."/>
        </authorList>
    </citation>
    <scope>NUCLEOTIDE SEQUENCE</scope>
</reference>
<dbReference type="EMBL" id="CAKOFQ010006932">
    <property type="protein sequence ID" value="CAH1983139.1"/>
    <property type="molecule type" value="Genomic_DNA"/>
</dbReference>
<dbReference type="AlphaFoldDB" id="A0A9P0PGJ0"/>
<evidence type="ECO:0000256" key="2">
    <source>
        <dbReference type="PROSITE-ProRule" id="PRU00497"/>
    </source>
</evidence>
<organism evidence="4 5">
    <name type="scientific">Acanthoscelides obtectus</name>
    <name type="common">Bean weevil</name>
    <name type="synonym">Bruchus obtectus</name>
    <dbReference type="NCBI Taxonomy" id="200917"/>
    <lineage>
        <taxon>Eukaryota</taxon>
        <taxon>Metazoa</taxon>
        <taxon>Ecdysozoa</taxon>
        <taxon>Arthropoda</taxon>
        <taxon>Hexapoda</taxon>
        <taxon>Insecta</taxon>
        <taxon>Pterygota</taxon>
        <taxon>Neoptera</taxon>
        <taxon>Endopterygota</taxon>
        <taxon>Coleoptera</taxon>
        <taxon>Polyphaga</taxon>
        <taxon>Cucujiformia</taxon>
        <taxon>Chrysomeloidea</taxon>
        <taxon>Chrysomelidae</taxon>
        <taxon>Bruchinae</taxon>
        <taxon>Bruchini</taxon>
        <taxon>Acanthoscelides</taxon>
    </lineage>
</organism>
<evidence type="ECO:0000313" key="4">
    <source>
        <dbReference type="EMBL" id="CAH1983139.1"/>
    </source>
</evidence>
<sequence length="182" mass="19958">MPDQHQFLLSVKRKKSTRMDRSNSGKPLQFSIAVGVVYKLNVSGAHIHDKHKTFIYSFETANGIKVDESGYLKDNPESSTDRIQVIEGSISYTDEGGHMINLRYVADENGYQPQGDHLPTAPPVPEDIARSLQGQSQQPNNAVQPGGQLSSQHPGNVQQQNEFAPQHAGNTQAQAQLTNGPQ</sequence>
<protein>
    <submittedName>
        <fullName evidence="4">Uncharacterized protein</fullName>
    </submittedName>
</protein>
<dbReference type="GO" id="GO:0008010">
    <property type="term" value="F:structural constituent of chitin-based larval cuticle"/>
    <property type="evidence" value="ECO:0007669"/>
    <property type="project" value="TreeGrafter"/>
</dbReference>
<evidence type="ECO:0000256" key="3">
    <source>
        <dbReference type="SAM" id="MobiDB-lite"/>
    </source>
</evidence>
<dbReference type="PANTHER" id="PTHR10380:SF173">
    <property type="entry name" value="CUTICULAR PROTEIN 47EF, ISOFORM C-RELATED"/>
    <property type="match status" value="1"/>
</dbReference>
<dbReference type="PROSITE" id="PS51155">
    <property type="entry name" value="CHIT_BIND_RR_2"/>
    <property type="match status" value="1"/>
</dbReference>
<dbReference type="InterPro" id="IPR000618">
    <property type="entry name" value="Insect_cuticle"/>
</dbReference>
<keyword evidence="5" id="KW-1185">Reference proteome</keyword>
<gene>
    <name evidence="4" type="ORF">ACAOBT_LOCUS15395</name>
</gene>
<name>A0A9P0PGJ0_ACAOB</name>
<accession>A0A9P0PGJ0</accession>
<proteinExistence type="predicted"/>
<comment type="caution">
    <text evidence="4">The sequence shown here is derived from an EMBL/GenBank/DDBJ whole genome shotgun (WGS) entry which is preliminary data.</text>
</comment>
<dbReference type="GO" id="GO:0062129">
    <property type="term" value="C:chitin-based extracellular matrix"/>
    <property type="evidence" value="ECO:0007669"/>
    <property type="project" value="TreeGrafter"/>
</dbReference>
<dbReference type="Proteomes" id="UP001152888">
    <property type="component" value="Unassembled WGS sequence"/>
</dbReference>
<dbReference type="InterPro" id="IPR050468">
    <property type="entry name" value="Cuticle_Struct_Prot"/>
</dbReference>
<evidence type="ECO:0000256" key="1">
    <source>
        <dbReference type="ARBA" id="ARBA00022460"/>
    </source>
</evidence>
<dbReference type="OrthoDB" id="7255276at2759"/>
<dbReference type="Pfam" id="PF00379">
    <property type="entry name" value="Chitin_bind_4"/>
    <property type="match status" value="1"/>
</dbReference>
<feature type="compositionally biased region" description="Polar residues" evidence="3">
    <location>
        <begin position="132"/>
        <end position="182"/>
    </location>
</feature>